<dbReference type="AlphaFoldDB" id="A0A1C7LUZ7"/>
<feature type="region of interest" description="Disordered" evidence="1">
    <location>
        <begin position="1"/>
        <end position="33"/>
    </location>
</feature>
<protein>
    <submittedName>
        <fullName evidence="2">Uncharacterized protein</fullName>
    </submittedName>
</protein>
<accession>A0A1C7LUZ7</accession>
<evidence type="ECO:0000256" key="1">
    <source>
        <dbReference type="SAM" id="MobiDB-lite"/>
    </source>
</evidence>
<reference evidence="2 3" key="1">
    <citation type="submission" date="2016-03" db="EMBL/GenBank/DDBJ databases">
        <title>Whole genome sequencing of Grifola frondosa 9006-11.</title>
        <authorList>
            <person name="Min B."/>
            <person name="Park H."/>
            <person name="Kim J.-G."/>
            <person name="Cho H."/>
            <person name="Oh Y.-L."/>
            <person name="Kong W.-S."/>
            <person name="Choi I.-G."/>
        </authorList>
    </citation>
    <scope>NUCLEOTIDE SEQUENCE [LARGE SCALE GENOMIC DNA]</scope>
    <source>
        <strain evidence="2 3">9006-11</strain>
    </source>
</reference>
<sequence>MFIRAQGGGSRVPFVNDPSDSNDAPVHSPDDEPPFPALTHLHIVCQGDKLHPWEQTLPLWALLAPALTHLRISQANTRIHEVVRRAVGIASPHGSAEADAPPTSVPSADLLFANLRRLVVQRLAENAVQSGVIAQELWEISEQVEARGYAVGPRLVVLRSRAHDMWYWRARLPWEWVARMDGCGGGGCWEGHEEDEEVYAFERVWGITVCSKAGEKVTEAGENDEAAARGKKSWWKKFRISRRHTA</sequence>
<dbReference type="EMBL" id="LUGG01000029">
    <property type="protein sequence ID" value="OBZ66664.1"/>
    <property type="molecule type" value="Genomic_DNA"/>
</dbReference>
<proteinExistence type="predicted"/>
<organism evidence="2 3">
    <name type="scientific">Grifola frondosa</name>
    <name type="common">Maitake</name>
    <name type="synonym">Polyporus frondosus</name>
    <dbReference type="NCBI Taxonomy" id="5627"/>
    <lineage>
        <taxon>Eukaryota</taxon>
        <taxon>Fungi</taxon>
        <taxon>Dikarya</taxon>
        <taxon>Basidiomycota</taxon>
        <taxon>Agaricomycotina</taxon>
        <taxon>Agaricomycetes</taxon>
        <taxon>Polyporales</taxon>
        <taxon>Grifolaceae</taxon>
        <taxon>Grifola</taxon>
    </lineage>
</organism>
<gene>
    <name evidence="2" type="ORF">A0H81_13498</name>
</gene>
<name>A0A1C7LUZ7_GRIFR</name>
<keyword evidence="3" id="KW-1185">Reference proteome</keyword>
<evidence type="ECO:0000313" key="3">
    <source>
        <dbReference type="Proteomes" id="UP000092993"/>
    </source>
</evidence>
<evidence type="ECO:0000313" key="2">
    <source>
        <dbReference type="EMBL" id="OBZ66664.1"/>
    </source>
</evidence>
<feature type="compositionally biased region" description="Gly residues" evidence="1">
    <location>
        <begin position="1"/>
        <end position="10"/>
    </location>
</feature>
<comment type="caution">
    <text evidence="2">The sequence shown here is derived from an EMBL/GenBank/DDBJ whole genome shotgun (WGS) entry which is preliminary data.</text>
</comment>
<dbReference type="Proteomes" id="UP000092993">
    <property type="component" value="Unassembled WGS sequence"/>
</dbReference>
<dbReference type="OrthoDB" id="2748701at2759"/>